<feature type="non-terminal residue" evidence="9">
    <location>
        <position position="208"/>
    </location>
</feature>
<dbReference type="PANTHER" id="PTHR43725">
    <property type="entry name" value="UDP-GLUCOSE 4-EPIMERASE"/>
    <property type="match status" value="1"/>
</dbReference>
<protein>
    <recommendedName>
        <fullName evidence="4">UDP-glucose 4-epimerase</fullName>
        <ecNumber evidence="4">5.1.3.2</ecNumber>
    </recommendedName>
</protein>
<dbReference type="GO" id="GO:0003978">
    <property type="term" value="F:UDP-glucose 4-epimerase activity"/>
    <property type="evidence" value="ECO:0007669"/>
    <property type="project" value="UniProtKB-EC"/>
</dbReference>
<keyword evidence="5" id="KW-0520">NAD</keyword>
<comment type="caution">
    <text evidence="9">The sequence shown here is derived from an EMBL/GenBank/DDBJ whole genome shotgun (WGS) entry which is preliminary data.</text>
</comment>
<dbReference type="Pfam" id="PF01370">
    <property type="entry name" value="Epimerase"/>
    <property type="match status" value="1"/>
</dbReference>
<evidence type="ECO:0000313" key="9">
    <source>
        <dbReference type="EMBL" id="MFC6725390.1"/>
    </source>
</evidence>
<evidence type="ECO:0000256" key="1">
    <source>
        <dbReference type="ARBA" id="ARBA00000083"/>
    </source>
</evidence>
<keyword evidence="7" id="KW-0413">Isomerase</keyword>
<keyword evidence="6" id="KW-0119">Carbohydrate metabolism</keyword>
<dbReference type="InterPro" id="IPR001509">
    <property type="entry name" value="Epimerase_deHydtase"/>
</dbReference>
<reference evidence="9 10" key="1">
    <citation type="journal article" date="2019" name="Int. J. Syst. Evol. Microbiol.">
        <title>The Global Catalogue of Microorganisms (GCM) 10K type strain sequencing project: providing services to taxonomists for standard genome sequencing and annotation.</title>
        <authorList>
            <consortium name="The Broad Institute Genomics Platform"/>
            <consortium name="The Broad Institute Genome Sequencing Center for Infectious Disease"/>
            <person name="Wu L."/>
            <person name="Ma J."/>
        </authorList>
    </citation>
    <scope>NUCLEOTIDE SEQUENCE [LARGE SCALE GENOMIC DNA]</scope>
    <source>
        <strain evidence="9 10">NBRC 111368</strain>
    </source>
</reference>
<keyword evidence="10" id="KW-1185">Reference proteome</keyword>
<evidence type="ECO:0000256" key="5">
    <source>
        <dbReference type="ARBA" id="ARBA00023027"/>
    </source>
</evidence>
<gene>
    <name evidence="9" type="ORF">ACFQE1_13630</name>
</gene>
<feature type="domain" description="NAD-dependent epimerase/dehydratase" evidence="8">
    <location>
        <begin position="3"/>
        <end position="204"/>
    </location>
</feature>
<evidence type="ECO:0000256" key="6">
    <source>
        <dbReference type="ARBA" id="ARBA00023144"/>
    </source>
</evidence>
<keyword evidence="6" id="KW-0299">Galactose metabolism</keyword>
<dbReference type="InterPro" id="IPR036291">
    <property type="entry name" value="NAD(P)-bd_dom_sf"/>
</dbReference>
<dbReference type="PANTHER" id="PTHR43725:SF47">
    <property type="entry name" value="UDP-GLUCOSE 4-EPIMERASE"/>
    <property type="match status" value="1"/>
</dbReference>
<dbReference type="Gene3D" id="3.40.50.720">
    <property type="entry name" value="NAD(P)-binding Rossmann-like Domain"/>
    <property type="match status" value="1"/>
</dbReference>
<dbReference type="AlphaFoldDB" id="A0ABD5S1B4"/>
<dbReference type="SUPFAM" id="SSF51735">
    <property type="entry name" value="NAD(P)-binding Rossmann-fold domains"/>
    <property type="match status" value="1"/>
</dbReference>
<evidence type="ECO:0000256" key="3">
    <source>
        <dbReference type="ARBA" id="ARBA00005007"/>
    </source>
</evidence>
<comment type="cofactor">
    <cofactor evidence="2">
        <name>NAD(+)</name>
        <dbReference type="ChEBI" id="CHEBI:57540"/>
    </cofactor>
</comment>
<dbReference type="GO" id="GO:0006012">
    <property type="term" value="P:galactose metabolic process"/>
    <property type="evidence" value="ECO:0007669"/>
    <property type="project" value="UniProtKB-KW"/>
</dbReference>
<accession>A0ABD5S1B4</accession>
<dbReference type="EC" id="5.1.3.2" evidence="4"/>
<organism evidence="9 10">
    <name type="scientific">Halobium palmae</name>
    <dbReference type="NCBI Taxonomy" id="1776492"/>
    <lineage>
        <taxon>Archaea</taxon>
        <taxon>Methanobacteriati</taxon>
        <taxon>Methanobacteriota</taxon>
        <taxon>Stenosarchaea group</taxon>
        <taxon>Halobacteria</taxon>
        <taxon>Halobacteriales</taxon>
        <taxon>Haloferacaceae</taxon>
        <taxon>Halobium</taxon>
    </lineage>
</organism>
<proteinExistence type="predicted"/>
<evidence type="ECO:0000259" key="8">
    <source>
        <dbReference type="Pfam" id="PF01370"/>
    </source>
</evidence>
<dbReference type="Proteomes" id="UP001596328">
    <property type="component" value="Unassembled WGS sequence"/>
</dbReference>
<comment type="pathway">
    <text evidence="3">Carbohydrate metabolism.</text>
</comment>
<evidence type="ECO:0000256" key="4">
    <source>
        <dbReference type="ARBA" id="ARBA00013189"/>
    </source>
</evidence>
<evidence type="ECO:0000313" key="10">
    <source>
        <dbReference type="Proteomes" id="UP001596328"/>
    </source>
</evidence>
<name>A0ABD5S1B4_9EURY</name>
<dbReference type="EMBL" id="JBHSWU010000504">
    <property type="protein sequence ID" value="MFC6725390.1"/>
    <property type="molecule type" value="Genomic_DNA"/>
</dbReference>
<evidence type="ECO:0000256" key="2">
    <source>
        <dbReference type="ARBA" id="ARBA00001911"/>
    </source>
</evidence>
<comment type="catalytic activity">
    <reaction evidence="1">
        <text>UDP-alpha-D-glucose = UDP-alpha-D-galactose</text>
        <dbReference type="Rhea" id="RHEA:22168"/>
        <dbReference type="ChEBI" id="CHEBI:58885"/>
        <dbReference type="ChEBI" id="CHEBI:66914"/>
        <dbReference type="EC" id="5.1.3.2"/>
    </reaction>
</comment>
<evidence type="ECO:0000256" key="7">
    <source>
        <dbReference type="ARBA" id="ARBA00023235"/>
    </source>
</evidence>
<sequence>MHVLLVGGTGLISTGITCQLVDAGHEVTVFTRGRTEAAIPDEVRRVTGDRTEPGALAEATGDLDVDCVIDVVAFEPEDVEGAIETFAGRVDQYVFCSTIDVYHRPVADMPIVESAARAPPVSEYGANKAACEDRLFDAYRSEGFPATIVRPWHTYGEGGTLIHTLGSDTGYVDRLREGKPIVVHGDGTSVWAPCHRDDVASAFVGAVG</sequence>